<name>A0A9W9VPN6_9EURO</name>
<sequence>MSSAKNLELKLWFSPRSCSFVPHVALCEAGLKAELILAEAGTKEFKSLNPKGRVPVLAIGDDIITEMSAVLTGISWLAPEAHLFGRSPLETIRVYEWLNYLSTTAHAQSFASVWRTERFTNDPDLYPSIQSRGVENIRDVYALIEGKLAESDSNYAVGSSFTVVDPFLVLLYLWAGRLSIEMENTYPKYTLYVNSLLRRESVIEAGKVHANLGA</sequence>
<reference evidence="4" key="2">
    <citation type="journal article" date="2023" name="IMA Fungus">
        <title>Comparative genomic study of the Penicillium genus elucidates a diverse pangenome and 15 lateral gene transfer events.</title>
        <authorList>
            <person name="Petersen C."/>
            <person name="Sorensen T."/>
            <person name="Nielsen M.R."/>
            <person name="Sondergaard T.E."/>
            <person name="Sorensen J.L."/>
            <person name="Fitzpatrick D.A."/>
            <person name="Frisvad J.C."/>
            <person name="Nielsen K.L."/>
        </authorList>
    </citation>
    <scope>NUCLEOTIDE SEQUENCE</scope>
    <source>
        <strain evidence="4">IBT 29677</strain>
    </source>
</reference>
<evidence type="ECO:0000313" key="4">
    <source>
        <dbReference type="EMBL" id="KAJ5387002.1"/>
    </source>
</evidence>
<dbReference type="EMBL" id="JAPZBU010000009">
    <property type="protein sequence ID" value="KAJ5387002.1"/>
    <property type="molecule type" value="Genomic_DNA"/>
</dbReference>
<accession>A0A9W9VPN6</accession>
<dbReference type="GeneID" id="81373160"/>
<dbReference type="InterPro" id="IPR004046">
    <property type="entry name" value="GST_C"/>
</dbReference>
<protein>
    <recommendedName>
        <fullName evidence="3">GST C-terminal domain-containing protein</fullName>
    </recommendedName>
</protein>
<dbReference type="RefSeq" id="XP_056484800.1">
    <property type="nucleotide sequence ID" value="XM_056634180.1"/>
</dbReference>
<dbReference type="Proteomes" id="UP001147747">
    <property type="component" value="Unassembled WGS sequence"/>
</dbReference>
<dbReference type="InterPro" id="IPR004045">
    <property type="entry name" value="Glutathione_S-Trfase_N"/>
</dbReference>
<keyword evidence="5" id="KW-1185">Reference proteome</keyword>
<dbReference type="InterPro" id="IPR036249">
    <property type="entry name" value="Thioredoxin-like_sf"/>
</dbReference>
<reference evidence="4" key="1">
    <citation type="submission" date="2022-12" db="EMBL/GenBank/DDBJ databases">
        <authorList>
            <person name="Petersen C."/>
        </authorList>
    </citation>
    <scope>NUCLEOTIDE SEQUENCE</scope>
    <source>
        <strain evidence="4">IBT 29677</strain>
    </source>
</reference>
<dbReference type="InterPro" id="IPR010987">
    <property type="entry name" value="Glutathione-S-Trfase_C-like"/>
</dbReference>
<organism evidence="4 5">
    <name type="scientific">Penicillium cosmopolitanum</name>
    <dbReference type="NCBI Taxonomy" id="1131564"/>
    <lineage>
        <taxon>Eukaryota</taxon>
        <taxon>Fungi</taxon>
        <taxon>Dikarya</taxon>
        <taxon>Ascomycota</taxon>
        <taxon>Pezizomycotina</taxon>
        <taxon>Eurotiomycetes</taxon>
        <taxon>Eurotiomycetidae</taxon>
        <taxon>Eurotiales</taxon>
        <taxon>Aspergillaceae</taxon>
        <taxon>Penicillium</taxon>
    </lineage>
</organism>
<evidence type="ECO:0000256" key="2">
    <source>
        <dbReference type="RuleBase" id="RU003494"/>
    </source>
</evidence>
<dbReference type="SUPFAM" id="SSF47616">
    <property type="entry name" value="GST C-terminal domain-like"/>
    <property type="match status" value="1"/>
</dbReference>
<dbReference type="PROSITE" id="PS50405">
    <property type="entry name" value="GST_CTER"/>
    <property type="match status" value="1"/>
</dbReference>
<dbReference type="OrthoDB" id="2309723at2759"/>
<dbReference type="SFLD" id="SFLDS00019">
    <property type="entry name" value="Glutathione_Transferase_(cytos"/>
    <property type="match status" value="1"/>
</dbReference>
<evidence type="ECO:0000313" key="5">
    <source>
        <dbReference type="Proteomes" id="UP001147747"/>
    </source>
</evidence>
<dbReference type="PANTHER" id="PTHR44051:SF8">
    <property type="entry name" value="GLUTATHIONE S-TRANSFERASE GSTA"/>
    <property type="match status" value="1"/>
</dbReference>
<comment type="similarity">
    <text evidence="1 2">Belongs to the GST superfamily.</text>
</comment>
<proteinExistence type="inferred from homology"/>
<feature type="domain" description="GST C-terminal" evidence="3">
    <location>
        <begin position="87"/>
        <end position="214"/>
    </location>
</feature>
<dbReference type="AlphaFoldDB" id="A0A9W9VPN6"/>
<dbReference type="Gene3D" id="3.40.30.10">
    <property type="entry name" value="Glutaredoxin"/>
    <property type="match status" value="1"/>
</dbReference>
<dbReference type="Gene3D" id="1.20.1050.10">
    <property type="match status" value="1"/>
</dbReference>
<dbReference type="InterPro" id="IPR036282">
    <property type="entry name" value="Glutathione-S-Trfase_C_sf"/>
</dbReference>
<dbReference type="Pfam" id="PF02798">
    <property type="entry name" value="GST_N"/>
    <property type="match status" value="1"/>
</dbReference>
<gene>
    <name evidence="4" type="ORF">N7509_009543</name>
</gene>
<comment type="caution">
    <text evidence="4">The sequence shown here is derived from an EMBL/GenBank/DDBJ whole genome shotgun (WGS) entry which is preliminary data.</text>
</comment>
<evidence type="ECO:0000259" key="3">
    <source>
        <dbReference type="PROSITE" id="PS50405"/>
    </source>
</evidence>
<dbReference type="Pfam" id="PF00043">
    <property type="entry name" value="GST_C"/>
    <property type="match status" value="1"/>
</dbReference>
<evidence type="ECO:0000256" key="1">
    <source>
        <dbReference type="ARBA" id="ARBA00007409"/>
    </source>
</evidence>
<dbReference type="PANTHER" id="PTHR44051">
    <property type="entry name" value="GLUTATHIONE S-TRANSFERASE-RELATED"/>
    <property type="match status" value="1"/>
</dbReference>
<dbReference type="InterPro" id="IPR040079">
    <property type="entry name" value="Glutathione_S-Trfase"/>
</dbReference>
<dbReference type="CDD" id="cd03057">
    <property type="entry name" value="GST_N_Beta"/>
    <property type="match status" value="1"/>
</dbReference>
<dbReference type="SUPFAM" id="SSF52833">
    <property type="entry name" value="Thioredoxin-like"/>
    <property type="match status" value="1"/>
</dbReference>